<dbReference type="EMBL" id="AJTJ01000091">
    <property type="protein sequence ID" value="EIJ24146.1"/>
    <property type="molecule type" value="Genomic_DNA"/>
</dbReference>
<feature type="compositionally biased region" description="Basic and acidic residues" evidence="1">
    <location>
        <begin position="53"/>
        <end position="65"/>
    </location>
</feature>
<gene>
    <name evidence="3" type="ORF">HMPREF1315_2390</name>
</gene>
<sequence>MANAINDMERKLNENETHADPNAKTEDMRQQPPSVKPAGRRRRPVKKTPTVKVEAKTDVEDKEKESNSLSRPFACMLPATVEEFLHAAMIQIMQGLGIFALIVTFILIGQTALAALTLLSLIAFLGWRFATYDWVPVETLRRSVESQYGIAVLSVIDSDDVNIPVRLVHEGHRYVIWYANGLNSRVNTTNLIPSRGRIVLTDSNYEVLPAMEVAA</sequence>
<evidence type="ECO:0000256" key="2">
    <source>
        <dbReference type="SAM" id="Phobius"/>
    </source>
</evidence>
<keyword evidence="2" id="KW-0812">Transmembrane</keyword>
<feature type="region of interest" description="Disordered" evidence="1">
    <location>
        <begin position="1"/>
        <end position="65"/>
    </location>
</feature>
<dbReference type="RefSeq" id="WP_007058251.1">
    <property type="nucleotide sequence ID" value="NZ_AJTJ01000091.1"/>
</dbReference>
<organism evidence="3 4">
    <name type="scientific">Bifidobacterium longum subsp. longum 2-2B</name>
    <dbReference type="NCBI Taxonomy" id="1161745"/>
    <lineage>
        <taxon>Bacteria</taxon>
        <taxon>Bacillati</taxon>
        <taxon>Actinomycetota</taxon>
        <taxon>Actinomycetes</taxon>
        <taxon>Bifidobacteriales</taxon>
        <taxon>Bifidobacteriaceae</taxon>
        <taxon>Bifidobacterium</taxon>
    </lineage>
</organism>
<reference evidence="3 4" key="1">
    <citation type="journal article" date="2013" name="Genome Announc.">
        <title>Draft Genome Sequences of Two Pairs of Human Intestinal Bifidobacterium longum subsp. longum Strains, 44B and 1-6B and 35B and 2-2B, Consecutively Isolated from Two Children after a 5-Year Time Period.</title>
        <authorList>
            <person name="Shkoporov A.N."/>
            <person name="Efimov B.A."/>
            <person name="Khokhlova E.V."/>
            <person name="Chaplin A.V."/>
            <person name="Kafarskaya L.I."/>
            <person name="Durkin A.S."/>
            <person name="McCorrison J."/>
            <person name="Torralba M."/>
            <person name="Gillis M."/>
            <person name="Sutton G."/>
            <person name="Weibel D.B."/>
            <person name="Nelson K.E."/>
            <person name="Smeianov V.V."/>
        </authorList>
    </citation>
    <scope>NUCLEOTIDE SEQUENCE [LARGE SCALE GENOMIC DNA]</scope>
    <source>
        <strain evidence="3 4">2-2B</strain>
    </source>
</reference>
<feature type="compositionally biased region" description="Basic and acidic residues" evidence="1">
    <location>
        <begin position="7"/>
        <end position="29"/>
    </location>
</feature>
<dbReference type="AlphaFoldDB" id="A0AAV3FJG2"/>
<dbReference type="Proteomes" id="UP000005929">
    <property type="component" value="Unassembled WGS sequence"/>
</dbReference>
<evidence type="ECO:0000256" key="1">
    <source>
        <dbReference type="SAM" id="MobiDB-lite"/>
    </source>
</evidence>
<comment type="caution">
    <text evidence="3">The sequence shown here is derived from an EMBL/GenBank/DDBJ whole genome shotgun (WGS) entry which is preliminary data.</text>
</comment>
<name>A0AAV3FJG2_BIFLL</name>
<evidence type="ECO:0000313" key="4">
    <source>
        <dbReference type="Proteomes" id="UP000005929"/>
    </source>
</evidence>
<keyword evidence="2" id="KW-0472">Membrane</keyword>
<evidence type="ECO:0000313" key="3">
    <source>
        <dbReference type="EMBL" id="EIJ24146.1"/>
    </source>
</evidence>
<protein>
    <submittedName>
        <fullName evidence="3">Uncharacterized protein</fullName>
    </submittedName>
</protein>
<accession>A0AAV3FJG2</accession>
<feature type="transmembrane region" description="Helical" evidence="2">
    <location>
        <begin position="98"/>
        <end position="127"/>
    </location>
</feature>
<proteinExistence type="predicted"/>
<keyword evidence="2" id="KW-1133">Transmembrane helix</keyword>